<feature type="transmembrane region" description="Helical" evidence="5">
    <location>
        <begin position="92"/>
        <end position="112"/>
    </location>
</feature>
<dbReference type="SUPFAM" id="SSF158442">
    <property type="entry name" value="DsbB-like"/>
    <property type="match status" value="1"/>
</dbReference>
<reference evidence="6 7" key="1">
    <citation type="journal article" date="2018" name="Parasitology">
        <title>The reduced genome of Candidatus Kinetoplastibacterium sorsogonicusi, the endosymbiont of Kentomonas sorsogonicus (Trypanosomatidae): loss of the haem-synthesis pathway.</title>
        <authorList>
            <person name="Silva F.M."/>
            <person name="Kostygov A.Y."/>
            <person name="Spodareva V.V."/>
            <person name="Butenko A."/>
            <person name="Tossou R."/>
            <person name="Lukes J."/>
            <person name="Yurchenko V."/>
            <person name="Alves J.M.P."/>
        </authorList>
    </citation>
    <scope>NUCLEOTIDE SEQUENCE [LARGE SCALE GENOMIC DNA]</scope>
    <source>
        <strain evidence="6 7">MF-08</strain>
    </source>
</reference>
<evidence type="ECO:0000256" key="5">
    <source>
        <dbReference type="SAM" id="Phobius"/>
    </source>
</evidence>
<sequence>MGWFKRCCFCYVIKYFLDMKDNNSKFIKRLLVNTILSLFAVVISFIGQFFFENTLCSWCIFQRIIYILIFFISLLFYRLFFIKFLNNFLKNIYNLISILLILIWLIITYIQINSLNHNDICSTNIIEILINNFKLDSIAPNIFGIYTICSSENIYWFFMSILYFLILITINIKLIFLSKN</sequence>
<evidence type="ECO:0000256" key="1">
    <source>
        <dbReference type="ARBA" id="ARBA00004141"/>
    </source>
</evidence>
<feature type="transmembrane region" description="Helical" evidence="5">
    <location>
        <begin position="30"/>
        <end position="51"/>
    </location>
</feature>
<protein>
    <submittedName>
        <fullName evidence="6">Disulfide bond formation protein B</fullName>
    </submittedName>
</protein>
<feature type="transmembrane region" description="Helical" evidence="5">
    <location>
        <begin position="154"/>
        <end position="176"/>
    </location>
</feature>
<dbReference type="Pfam" id="PF02600">
    <property type="entry name" value="DsbB"/>
    <property type="match status" value="1"/>
</dbReference>
<evidence type="ECO:0000256" key="2">
    <source>
        <dbReference type="ARBA" id="ARBA00022692"/>
    </source>
</evidence>
<dbReference type="Proteomes" id="UP000266796">
    <property type="component" value="Chromosome"/>
</dbReference>
<gene>
    <name evidence="6" type="primary">dsbB</name>
    <name evidence="6" type="ORF">CKSOR_00300</name>
</gene>
<accession>A0A3S7J9T1</accession>
<keyword evidence="7" id="KW-1185">Reference proteome</keyword>
<dbReference type="GO" id="GO:0006457">
    <property type="term" value="P:protein folding"/>
    <property type="evidence" value="ECO:0007669"/>
    <property type="project" value="InterPro"/>
</dbReference>
<keyword evidence="3 5" id="KW-1133">Transmembrane helix</keyword>
<evidence type="ECO:0000256" key="3">
    <source>
        <dbReference type="ARBA" id="ARBA00022989"/>
    </source>
</evidence>
<evidence type="ECO:0000313" key="7">
    <source>
        <dbReference type="Proteomes" id="UP000266796"/>
    </source>
</evidence>
<dbReference type="GO" id="GO:0016020">
    <property type="term" value="C:membrane"/>
    <property type="evidence" value="ECO:0007669"/>
    <property type="project" value="UniProtKB-SubCell"/>
</dbReference>
<dbReference type="InterPro" id="IPR003752">
    <property type="entry name" value="DiS_bond_form_DsbB/BdbC"/>
</dbReference>
<dbReference type="InterPro" id="IPR023380">
    <property type="entry name" value="DsbB-like_sf"/>
</dbReference>
<comment type="subcellular location">
    <subcellularLocation>
        <location evidence="1">Membrane</location>
        <topology evidence="1">Multi-pass membrane protein</topology>
    </subcellularLocation>
</comment>
<proteinExistence type="predicted"/>
<dbReference type="GO" id="GO:0015035">
    <property type="term" value="F:protein-disulfide reductase activity"/>
    <property type="evidence" value="ECO:0007669"/>
    <property type="project" value="InterPro"/>
</dbReference>
<dbReference type="AlphaFoldDB" id="A0A3S7J9T1"/>
<keyword evidence="2 5" id="KW-0812">Transmembrane</keyword>
<keyword evidence="4 5" id="KW-0472">Membrane</keyword>
<organism evidence="6 7">
    <name type="scientific">Candidatus Kinetoplastidibacterium kentomonadis</name>
    <dbReference type="NCBI Taxonomy" id="1576550"/>
    <lineage>
        <taxon>Bacteria</taxon>
        <taxon>Pseudomonadati</taxon>
        <taxon>Pseudomonadota</taxon>
        <taxon>Betaproteobacteria</taxon>
        <taxon>Candidatus Kinetoplastidibacterium</taxon>
    </lineage>
</organism>
<feature type="transmembrane region" description="Helical" evidence="5">
    <location>
        <begin position="63"/>
        <end position="80"/>
    </location>
</feature>
<dbReference type="Gene3D" id="1.20.1550.10">
    <property type="entry name" value="DsbB-like"/>
    <property type="match status" value="1"/>
</dbReference>
<dbReference type="EMBL" id="CP025628">
    <property type="protein sequence ID" value="AWD32421.1"/>
    <property type="molecule type" value="Genomic_DNA"/>
</dbReference>
<evidence type="ECO:0000256" key="4">
    <source>
        <dbReference type="ARBA" id="ARBA00023136"/>
    </source>
</evidence>
<name>A0A3S7J9T1_9PROT</name>
<dbReference type="KEGG" id="kso:CKSOR_00300"/>
<evidence type="ECO:0000313" key="6">
    <source>
        <dbReference type="EMBL" id="AWD32421.1"/>
    </source>
</evidence>